<organism evidence="1 2">
    <name type="scientific">Malus baccata</name>
    <name type="common">Siberian crab apple</name>
    <name type="synonym">Pyrus baccata</name>
    <dbReference type="NCBI Taxonomy" id="106549"/>
    <lineage>
        <taxon>Eukaryota</taxon>
        <taxon>Viridiplantae</taxon>
        <taxon>Streptophyta</taxon>
        <taxon>Embryophyta</taxon>
        <taxon>Tracheophyta</taxon>
        <taxon>Spermatophyta</taxon>
        <taxon>Magnoliopsida</taxon>
        <taxon>eudicotyledons</taxon>
        <taxon>Gunneridae</taxon>
        <taxon>Pentapetalae</taxon>
        <taxon>rosids</taxon>
        <taxon>fabids</taxon>
        <taxon>Rosales</taxon>
        <taxon>Rosaceae</taxon>
        <taxon>Amygdaloideae</taxon>
        <taxon>Maleae</taxon>
        <taxon>Malus</taxon>
    </lineage>
</organism>
<dbReference type="Proteomes" id="UP000315295">
    <property type="component" value="Unassembled WGS sequence"/>
</dbReference>
<reference evidence="1 2" key="1">
    <citation type="journal article" date="2019" name="G3 (Bethesda)">
        <title>Sequencing of a Wild Apple (Malus baccata) Genome Unravels the Differences Between Cultivated and Wild Apple Species Regarding Disease Resistance and Cold Tolerance.</title>
        <authorList>
            <person name="Chen X."/>
        </authorList>
    </citation>
    <scope>NUCLEOTIDE SEQUENCE [LARGE SCALE GENOMIC DNA]</scope>
    <source>
        <strain evidence="2">cv. Shandingzi</strain>
        <tissue evidence="1">Leaves</tissue>
    </source>
</reference>
<proteinExistence type="predicted"/>
<accession>A0A540KG48</accession>
<gene>
    <name evidence="1" type="ORF">C1H46_041317</name>
</gene>
<dbReference type="EMBL" id="VIEB01001324">
    <property type="protein sequence ID" value="TQD73149.1"/>
    <property type="molecule type" value="Genomic_DNA"/>
</dbReference>
<comment type="caution">
    <text evidence="1">The sequence shown here is derived from an EMBL/GenBank/DDBJ whole genome shotgun (WGS) entry which is preliminary data.</text>
</comment>
<evidence type="ECO:0000313" key="2">
    <source>
        <dbReference type="Proteomes" id="UP000315295"/>
    </source>
</evidence>
<evidence type="ECO:0000313" key="1">
    <source>
        <dbReference type="EMBL" id="TQD73149.1"/>
    </source>
</evidence>
<name>A0A540KG48_MALBA</name>
<dbReference type="AlphaFoldDB" id="A0A540KG48"/>
<keyword evidence="2" id="KW-1185">Reference proteome</keyword>
<sequence length="85" mass="9362">MDNSTEDFHREPASKMEAAKGETMRCRLFLAGREDLVVDLAMEALTMVLFEDFESAPPMGLGFDGEEGGSNQTVKVMKPVASFSR</sequence>
<protein>
    <submittedName>
        <fullName evidence="1">Uncharacterized protein</fullName>
    </submittedName>
</protein>